<reference evidence="1 2" key="1">
    <citation type="journal article" date="2018" name="Evol. Lett.">
        <title>Horizontal gene cluster transfer increased hallucinogenic mushroom diversity.</title>
        <authorList>
            <person name="Reynolds H.T."/>
            <person name="Vijayakumar V."/>
            <person name="Gluck-Thaler E."/>
            <person name="Korotkin H.B."/>
            <person name="Matheny P.B."/>
            <person name="Slot J.C."/>
        </authorList>
    </citation>
    <scope>NUCLEOTIDE SEQUENCE [LARGE SCALE GENOMIC DNA]</scope>
    <source>
        <strain evidence="1 2">SRW20</strain>
    </source>
</reference>
<sequence length="102" mass="11844">MHNVGAIPLYVSHHFADAEGRHIHRGSPLKLGTCDDLLKHALSYFPSRQANPLFDQAFIMRRIEHSRKSDRILLDFRSELMEKQIVEQFKLLIVQTSSFLDI</sequence>
<protein>
    <submittedName>
        <fullName evidence="1">Uncharacterized protein</fullName>
    </submittedName>
</protein>
<evidence type="ECO:0000313" key="2">
    <source>
        <dbReference type="Proteomes" id="UP000284706"/>
    </source>
</evidence>
<dbReference type="AlphaFoldDB" id="A0A409VS82"/>
<comment type="caution">
    <text evidence="1">The sequence shown here is derived from an EMBL/GenBank/DDBJ whole genome shotgun (WGS) entry which is preliminary data.</text>
</comment>
<evidence type="ECO:0000313" key="1">
    <source>
        <dbReference type="EMBL" id="PPQ69087.1"/>
    </source>
</evidence>
<accession>A0A409VS82</accession>
<proteinExistence type="predicted"/>
<dbReference type="Proteomes" id="UP000284706">
    <property type="component" value="Unassembled WGS sequence"/>
</dbReference>
<dbReference type="InParanoid" id="A0A409VS82"/>
<dbReference type="EMBL" id="NHYE01005581">
    <property type="protein sequence ID" value="PPQ69087.1"/>
    <property type="molecule type" value="Genomic_DNA"/>
</dbReference>
<name>A0A409VS82_9AGAR</name>
<gene>
    <name evidence="1" type="ORF">CVT26_003562</name>
</gene>
<keyword evidence="2" id="KW-1185">Reference proteome</keyword>
<organism evidence="1 2">
    <name type="scientific">Gymnopilus dilepis</name>
    <dbReference type="NCBI Taxonomy" id="231916"/>
    <lineage>
        <taxon>Eukaryota</taxon>
        <taxon>Fungi</taxon>
        <taxon>Dikarya</taxon>
        <taxon>Basidiomycota</taxon>
        <taxon>Agaricomycotina</taxon>
        <taxon>Agaricomycetes</taxon>
        <taxon>Agaricomycetidae</taxon>
        <taxon>Agaricales</taxon>
        <taxon>Agaricineae</taxon>
        <taxon>Hymenogastraceae</taxon>
        <taxon>Gymnopilus</taxon>
    </lineage>
</organism>